<comment type="similarity">
    <text evidence="2 10">Belongs to the peptidase S8 family.</text>
</comment>
<feature type="domain" description="Peptidase S8/S53" evidence="14">
    <location>
        <begin position="51"/>
        <end position="316"/>
    </location>
</feature>
<dbReference type="Gene3D" id="3.40.50.200">
    <property type="entry name" value="Peptidase S8/S53 domain"/>
    <property type="match status" value="1"/>
</dbReference>
<keyword evidence="13" id="KW-0732">Signal</keyword>
<dbReference type="GO" id="GO:0008233">
    <property type="term" value="F:peptidase activity"/>
    <property type="evidence" value="ECO:0007669"/>
    <property type="project" value="UniProtKB-KW"/>
</dbReference>
<dbReference type="InterPro" id="IPR036852">
    <property type="entry name" value="Peptidase_S8/S53_dom_sf"/>
</dbReference>
<dbReference type="RefSeq" id="WP_344246452.1">
    <property type="nucleotide sequence ID" value="NZ_BAAAHH010000048.1"/>
</dbReference>
<feature type="active site" description="Charge relay system" evidence="10">
    <location>
        <position position="95"/>
    </location>
</feature>
<evidence type="ECO:0000259" key="14">
    <source>
        <dbReference type="Pfam" id="PF00082"/>
    </source>
</evidence>
<evidence type="ECO:0000256" key="3">
    <source>
        <dbReference type="ARBA" id="ARBA00022475"/>
    </source>
</evidence>
<evidence type="ECO:0000256" key="4">
    <source>
        <dbReference type="ARBA" id="ARBA00022670"/>
    </source>
</evidence>
<evidence type="ECO:0000256" key="5">
    <source>
        <dbReference type="ARBA" id="ARBA00022692"/>
    </source>
</evidence>
<proteinExistence type="inferred from homology"/>
<evidence type="ECO:0000256" key="11">
    <source>
        <dbReference type="SAM" id="MobiDB-lite"/>
    </source>
</evidence>
<keyword evidence="7 10" id="KW-0720">Serine protease</keyword>
<keyword evidence="16" id="KW-1185">Reference proteome</keyword>
<feature type="active site" description="Charge relay system" evidence="10">
    <location>
        <position position="60"/>
    </location>
</feature>
<feature type="region of interest" description="Disordered" evidence="11">
    <location>
        <begin position="344"/>
        <end position="377"/>
    </location>
</feature>
<name>A0ABN1RXH6_9ACTN</name>
<dbReference type="NCBIfam" id="TIGR03921">
    <property type="entry name" value="T7SS_mycosin"/>
    <property type="match status" value="1"/>
</dbReference>
<evidence type="ECO:0000256" key="9">
    <source>
        <dbReference type="ARBA" id="ARBA00023136"/>
    </source>
</evidence>
<dbReference type="PANTHER" id="PTHR43806:SF11">
    <property type="entry name" value="CEREVISIN-RELATED"/>
    <property type="match status" value="1"/>
</dbReference>
<dbReference type="PRINTS" id="PR00723">
    <property type="entry name" value="SUBTILISIN"/>
</dbReference>
<protein>
    <submittedName>
        <fullName evidence="15">Type VII secretion-associated serine protease mycosin</fullName>
    </submittedName>
</protein>
<evidence type="ECO:0000313" key="15">
    <source>
        <dbReference type="EMBL" id="GAA0967113.1"/>
    </source>
</evidence>
<feature type="region of interest" description="Disordered" evidence="11">
    <location>
        <begin position="408"/>
        <end position="484"/>
    </location>
</feature>
<evidence type="ECO:0000256" key="6">
    <source>
        <dbReference type="ARBA" id="ARBA00022801"/>
    </source>
</evidence>
<dbReference type="SUPFAM" id="SSF52743">
    <property type="entry name" value="Subtilisin-like"/>
    <property type="match status" value="1"/>
</dbReference>
<evidence type="ECO:0000256" key="1">
    <source>
        <dbReference type="ARBA" id="ARBA00004162"/>
    </source>
</evidence>
<dbReference type="InterPro" id="IPR023827">
    <property type="entry name" value="Peptidase_S8_Asp-AS"/>
</dbReference>
<organism evidence="15 16">
    <name type="scientific">Actinocorallia libanotica</name>
    <dbReference type="NCBI Taxonomy" id="46162"/>
    <lineage>
        <taxon>Bacteria</taxon>
        <taxon>Bacillati</taxon>
        <taxon>Actinomycetota</taxon>
        <taxon>Actinomycetes</taxon>
        <taxon>Streptosporangiales</taxon>
        <taxon>Thermomonosporaceae</taxon>
        <taxon>Actinocorallia</taxon>
    </lineage>
</organism>
<feature type="chain" id="PRO_5045081949" evidence="13">
    <location>
        <begin position="28"/>
        <end position="484"/>
    </location>
</feature>
<evidence type="ECO:0000313" key="16">
    <source>
        <dbReference type="Proteomes" id="UP001500665"/>
    </source>
</evidence>
<keyword evidence="6 10" id="KW-0378">Hydrolase</keyword>
<evidence type="ECO:0000256" key="10">
    <source>
        <dbReference type="PROSITE-ProRule" id="PRU01240"/>
    </source>
</evidence>
<dbReference type="PROSITE" id="PS51892">
    <property type="entry name" value="SUBTILASE"/>
    <property type="match status" value="1"/>
</dbReference>
<gene>
    <name evidence="15" type="primary">mycP_2</name>
    <name evidence="15" type="ORF">GCM10009550_70590</name>
</gene>
<reference evidence="15 16" key="1">
    <citation type="journal article" date="2019" name="Int. J. Syst. Evol. Microbiol.">
        <title>The Global Catalogue of Microorganisms (GCM) 10K type strain sequencing project: providing services to taxonomists for standard genome sequencing and annotation.</title>
        <authorList>
            <consortium name="The Broad Institute Genomics Platform"/>
            <consortium name="The Broad Institute Genome Sequencing Center for Infectious Disease"/>
            <person name="Wu L."/>
            <person name="Ma J."/>
        </authorList>
    </citation>
    <scope>NUCLEOTIDE SEQUENCE [LARGE SCALE GENOMIC DNA]</scope>
    <source>
        <strain evidence="15 16">JCM 10696</strain>
    </source>
</reference>
<sequence length="484" mass="50047">MRARAALPILALLVGTPGVLVPAAAHADQIRDMQWIHQNLRIAKAWKFSRGAGVTVAVLDTGVDPTHPDLKGRVVTGPDYTGRSTPTSSKYWALHGTAMAGIIAGRGHGANRGDGVMGVAPGAKILSLKVTWENKDPAREKKKFLDLNKDAMAKGIRHAVDNGAKVINMSLGGGKADYTGSRTEQEAIDYAASKGVVVIASMGNDGAEENRRNFPAAYDNVIAVGAVDKSFKHWKSSNHNAWISVAAPGVGIVTTQPDNSYATDDGTSASAAIVTGVAALIRSRYPGLTPAQVKEALERGTTHKPASGRDDLVGAGVVNAWKALTAAHRIAVKADSVILSPAEQAATDPTADPPPLPARTAPNASVTKAGTADDDAAEHDEGFSGFVIIVLASGTILVTAGLGLAWRSRRKARQDGSDDEQVGALMGLDDPSPSASASVSVPAPAGPSAAAVSASPSEESRPSVPTPAIPEADPHDESYRPPWA</sequence>
<evidence type="ECO:0000256" key="7">
    <source>
        <dbReference type="ARBA" id="ARBA00022825"/>
    </source>
</evidence>
<feature type="compositionally biased region" description="Low complexity" evidence="11">
    <location>
        <begin position="431"/>
        <end position="457"/>
    </location>
</feature>
<dbReference type="GO" id="GO:0006508">
    <property type="term" value="P:proteolysis"/>
    <property type="evidence" value="ECO:0007669"/>
    <property type="project" value="UniProtKB-KW"/>
</dbReference>
<keyword evidence="4 10" id="KW-0645">Protease</keyword>
<keyword evidence="5 12" id="KW-0812">Transmembrane</keyword>
<dbReference type="InterPro" id="IPR050131">
    <property type="entry name" value="Peptidase_S8_subtilisin-like"/>
</dbReference>
<dbReference type="Pfam" id="PF00082">
    <property type="entry name" value="Peptidase_S8"/>
    <property type="match status" value="1"/>
</dbReference>
<evidence type="ECO:0000256" key="8">
    <source>
        <dbReference type="ARBA" id="ARBA00022989"/>
    </source>
</evidence>
<keyword evidence="9 12" id="KW-0472">Membrane</keyword>
<evidence type="ECO:0000256" key="2">
    <source>
        <dbReference type="ARBA" id="ARBA00011073"/>
    </source>
</evidence>
<dbReference type="PANTHER" id="PTHR43806">
    <property type="entry name" value="PEPTIDASE S8"/>
    <property type="match status" value="1"/>
</dbReference>
<accession>A0ABN1RXH6</accession>
<dbReference type="InterPro" id="IPR000209">
    <property type="entry name" value="Peptidase_S8/S53_dom"/>
</dbReference>
<evidence type="ECO:0000256" key="13">
    <source>
        <dbReference type="SAM" id="SignalP"/>
    </source>
</evidence>
<feature type="transmembrane region" description="Helical" evidence="12">
    <location>
        <begin position="383"/>
        <end position="406"/>
    </location>
</feature>
<keyword evidence="8 12" id="KW-1133">Transmembrane helix</keyword>
<dbReference type="InterPro" id="IPR023834">
    <property type="entry name" value="T7SS_pept_S8A_mycosin"/>
</dbReference>
<feature type="active site" description="Charge relay system" evidence="10">
    <location>
        <position position="268"/>
    </location>
</feature>
<dbReference type="InterPro" id="IPR015500">
    <property type="entry name" value="Peptidase_S8_subtilisin-rel"/>
</dbReference>
<dbReference type="EMBL" id="BAAAHH010000048">
    <property type="protein sequence ID" value="GAA0967113.1"/>
    <property type="molecule type" value="Genomic_DNA"/>
</dbReference>
<comment type="caution">
    <text evidence="15">The sequence shown here is derived from an EMBL/GenBank/DDBJ whole genome shotgun (WGS) entry which is preliminary data.</text>
</comment>
<dbReference type="Proteomes" id="UP001500665">
    <property type="component" value="Unassembled WGS sequence"/>
</dbReference>
<feature type="compositionally biased region" description="Basic and acidic residues" evidence="11">
    <location>
        <begin position="472"/>
        <end position="484"/>
    </location>
</feature>
<evidence type="ECO:0000256" key="12">
    <source>
        <dbReference type="SAM" id="Phobius"/>
    </source>
</evidence>
<feature type="signal peptide" evidence="13">
    <location>
        <begin position="1"/>
        <end position="27"/>
    </location>
</feature>
<keyword evidence="3" id="KW-1003">Cell membrane</keyword>
<dbReference type="PROSITE" id="PS00136">
    <property type="entry name" value="SUBTILASE_ASP"/>
    <property type="match status" value="1"/>
</dbReference>
<comment type="subcellular location">
    <subcellularLocation>
        <location evidence="1">Cell membrane</location>
        <topology evidence="1">Single-pass membrane protein</topology>
    </subcellularLocation>
</comment>